<feature type="compositionally biased region" description="Low complexity" evidence="1">
    <location>
        <begin position="129"/>
        <end position="138"/>
    </location>
</feature>
<keyword evidence="3" id="KW-1185">Reference proteome</keyword>
<dbReference type="Proteomes" id="UP001419268">
    <property type="component" value="Unassembled WGS sequence"/>
</dbReference>
<feature type="compositionally biased region" description="Low complexity" evidence="1">
    <location>
        <begin position="1"/>
        <end position="11"/>
    </location>
</feature>
<comment type="caution">
    <text evidence="2">The sequence shown here is derived from an EMBL/GenBank/DDBJ whole genome shotgun (WGS) entry which is preliminary data.</text>
</comment>
<reference evidence="2 3" key="1">
    <citation type="submission" date="2024-01" db="EMBL/GenBank/DDBJ databases">
        <title>Genome assemblies of Stephania.</title>
        <authorList>
            <person name="Yang L."/>
        </authorList>
    </citation>
    <scope>NUCLEOTIDE SEQUENCE [LARGE SCALE GENOMIC DNA]</scope>
    <source>
        <strain evidence="2">JXDWG</strain>
        <tissue evidence="2">Leaf</tissue>
    </source>
</reference>
<feature type="compositionally biased region" description="Basic and acidic residues" evidence="1">
    <location>
        <begin position="109"/>
        <end position="127"/>
    </location>
</feature>
<dbReference type="AlphaFoldDB" id="A0AAP0LB09"/>
<name>A0AAP0LB09_9MAGN</name>
<evidence type="ECO:0000313" key="3">
    <source>
        <dbReference type="Proteomes" id="UP001419268"/>
    </source>
</evidence>
<feature type="compositionally biased region" description="Gly residues" evidence="1">
    <location>
        <begin position="24"/>
        <end position="36"/>
    </location>
</feature>
<protein>
    <submittedName>
        <fullName evidence="2">Uncharacterized protein</fullName>
    </submittedName>
</protein>
<organism evidence="2 3">
    <name type="scientific">Stephania cephalantha</name>
    <dbReference type="NCBI Taxonomy" id="152367"/>
    <lineage>
        <taxon>Eukaryota</taxon>
        <taxon>Viridiplantae</taxon>
        <taxon>Streptophyta</taxon>
        <taxon>Embryophyta</taxon>
        <taxon>Tracheophyta</taxon>
        <taxon>Spermatophyta</taxon>
        <taxon>Magnoliopsida</taxon>
        <taxon>Ranunculales</taxon>
        <taxon>Menispermaceae</taxon>
        <taxon>Menispermoideae</taxon>
        <taxon>Cissampelideae</taxon>
        <taxon>Stephania</taxon>
    </lineage>
</organism>
<dbReference type="EMBL" id="JBBNAG010000001">
    <property type="protein sequence ID" value="KAK9165689.1"/>
    <property type="molecule type" value="Genomic_DNA"/>
</dbReference>
<gene>
    <name evidence="2" type="ORF">Scep_000880</name>
</gene>
<proteinExistence type="predicted"/>
<sequence length="205" mass="21179">MESLDLQQLQQRQHRPTAIKQSNGGDGLGCGEGIRGGLRRLQSPADGDGRPDGLVAVSIAATTDLGARRSSSRGESAWLAGDARARAAGATTSQGGGRCGRRLADEVTRRAVEDRQQLDGGDRRGSGGDRPTAAVGSGYAAATASAQQVNGAEQLHGDALSDRSLLDEGCDSMKFDARDSNEVGRPWYDDAASCDPSLLGVAATL</sequence>
<accession>A0AAP0LB09</accession>
<evidence type="ECO:0000256" key="1">
    <source>
        <dbReference type="SAM" id="MobiDB-lite"/>
    </source>
</evidence>
<feature type="region of interest" description="Disordered" evidence="1">
    <location>
        <begin position="1"/>
        <end position="52"/>
    </location>
</feature>
<evidence type="ECO:0000313" key="2">
    <source>
        <dbReference type="EMBL" id="KAK9165689.1"/>
    </source>
</evidence>
<feature type="region of interest" description="Disordered" evidence="1">
    <location>
        <begin position="109"/>
        <end position="138"/>
    </location>
</feature>